<dbReference type="PATRIC" id="fig|1300343.5.peg.1154"/>
<dbReference type="OrthoDB" id="978531at2"/>
<sequence length="184" mass="20583">MQMNVDEDNGVMVLTIIKDFKQFNEIERITYDIEKVFDTAKKTTPGSEKATSSPASSMLSTDKVIYTFTDNIFRRTDPKALAEHLGEEVALSQKTQESIEQTTSSEVGDENDMMSGMLAQMDKELSKSTMTLEYVFPRKVISVTPDGASIGADGKTVTFEIDYHSLLNNKSKVLENFEVVLEDQ</sequence>
<dbReference type="RefSeq" id="WP_035327354.1">
    <property type="nucleotide sequence ID" value="NZ_CP015125.1"/>
</dbReference>
<dbReference type="Proteomes" id="UP000030140">
    <property type="component" value="Unassembled WGS sequence"/>
</dbReference>
<accession>A0A0A2H433</accession>
<name>A0A0A2H433_9FLAO</name>
<feature type="region of interest" description="Disordered" evidence="1">
    <location>
        <begin position="91"/>
        <end position="110"/>
    </location>
</feature>
<evidence type="ECO:0000313" key="2">
    <source>
        <dbReference type="EMBL" id="KGO07365.1"/>
    </source>
</evidence>
<reference evidence="2 3" key="1">
    <citation type="submission" date="2014-10" db="EMBL/GenBank/DDBJ databases">
        <title>Draft genome sequence of the proteorhodopsin-containing marine bacterium Dokdonia donghaensis.</title>
        <authorList>
            <person name="Gomez-Consarnau L."/>
            <person name="Gonzalez J.M."/>
            <person name="Riedel T."/>
            <person name="Jaenicke S."/>
            <person name="Wagner-Doebler I."/>
            <person name="Fuhrman J.A."/>
        </authorList>
    </citation>
    <scope>NUCLEOTIDE SEQUENCE [LARGE SCALE GENOMIC DNA]</scope>
    <source>
        <strain evidence="2 3">DSW-1</strain>
    </source>
</reference>
<dbReference type="AlphaFoldDB" id="A0A0A2H433"/>
<proteinExistence type="predicted"/>
<dbReference type="EMBL" id="JSAQ01000001">
    <property type="protein sequence ID" value="KGO07365.1"/>
    <property type="molecule type" value="Genomic_DNA"/>
</dbReference>
<comment type="caution">
    <text evidence="2">The sequence shown here is derived from an EMBL/GenBank/DDBJ whole genome shotgun (WGS) entry which is preliminary data.</text>
</comment>
<gene>
    <name evidence="2" type="ORF">NV36_11325</name>
</gene>
<protein>
    <submittedName>
        <fullName evidence="2">Uncharacterized protein</fullName>
    </submittedName>
</protein>
<organism evidence="2 3">
    <name type="scientific">Dokdonia donghaensis DSW-1</name>
    <dbReference type="NCBI Taxonomy" id="1300343"/>
    <lineage>
        <taxon>Bacteria</taxon>
        <taxon>Pseudomonadati</taxon>
        <taxon>Bacteroidota</taxon>
        <taxon>Flavobacteriia</taxon>
        <taxon>Flavobacteriales</taxon>
        <taxon>Flavobacteriaceae</taxon>
        <taxon>Dokdonia</taxon>
    </lineage>
</organism>
<evidence type="ECO:0000256" key="1">
    <source>
        <dbReference type="SAM" id="MobiDB-lite"/>
    </source>
</evidence>
<dbReference type="KEGG" id="ddo:I597_1139"/>
<keyword evidence="3" id="KW-1185">Reference proteome</keyword>
<evidence type="ECO:0000313" key="3">
    <source>
        <dbReference type="Proteomes" id="UP000030140"/>
    </source>
</evidence>
<feature type="compositionally biased region" description="Polar residues" evidence="1">
    <location>
        <begin position="92"/>
        <end position="106"/>
    </location>
</feature>